<dbReference type="RefSeq" id="WP_125249601.1">
    <property type="nucleotide sequence ID" value="NZ_RSEB01000006.1"/>
</dbReference>
<evidence type="ECO:0000256" key="1">
    <source>
        <dbReference type="ARBA" id="ARBA00023002"/>
    </source>
</evidence>
<dbReference type="Pfam" id="PF13510">
    <property type="entry name" value="Fer2_4"/>
    <property type="match status" value="1"/>
</dbReference>
<evidence type="ECO:0000256" key="2">
    <source>
        <dbReference type="SAM" id="MobiDB-lite"/>
    </source>
</evidence>
<dbReference type="GO" id="GO:0016491">
    <property type="term" value="F:oxidoreductase activity"/>
    <property type="evidence" value="ECO:0007669"/>
    <property type="project" value="UniProtKB-KW"/>
</dbReference>
<feature type="region of interest" description="Disordered" evidence="2">
    <location>
        <begin position="102"/>
        <end position="186"/>
    </location>
</feature>
<feature type="compositionally biased region" description="Low complexity" evidence="2">
    <location>
        <begin position="144"/>
        <end position="160"/>
    </location>
</feature>
<keyword evidence="4" id="KW-1185">Reference proteome</keyword>
<evidence type="ECO:0000313" key="3">
    <source>
        <dbReference type="EMBL" id="RRR96847.1"/>
    </source>
</evidence>
<gene>
    <name evidence="3" type="ORF">EIW28_20605</name>
</gene>
<organism evidence="3 4">
    <name type="scientific">Glycomyces terrestris</name>
    <dbReference type="NCBI Taxonomy" id="2493553"/>
    <lineage>
        <taxon>Bacteria</taxon>
        <taxon>Bacillati</taxon>
        <taxon>Actinomycetota</taxon>
        <taxon>Actinomycetes</taxon>
        <taxon>Glycomycetales</taxon>
        <taxon>Glycomycetaceae</taxon>
        <taxon>Glycomyces</taxon>
    </lineage>
</organism>
<dbReference type="Proteomes" id="UP000277256">
    <property type="component" value="Unassembled WGS sequence"/>
</dbReference>
<keyword evidence="1" id="KW-0560">Oxidoreductase</keyword>
<dbReference type="AlphaFoldDB" id="A0A426UT90"/>
<dbReference type="InterPro" id="IPR036010">
    <property type="entry name" value="2Fe-2S_ferredoxin-like_sf"/>
</dbReference>
<protein>
    <submittedName>
        <fullName evidence="3">(2Fe-2S)-binding protein</fullName>
    </submittedName>
</protein>
<dbReference type="Gene3D" id="3.10.20.440">
    <property type="entry name" value="2Fe-2S iron-sulphur cluster binding domain, sarcosine oxidase, alpha subunit, N-terminal domain"/>
    <property type="match status" value="1"/>
</dbReference>
<dbReference type="EMBL" id="RSEB01000006">
    <property type="protein sequence ID" value="RRR96847.1"/>
    <property type="molecule type" value="Genomic_DNA"/>
</dbReference>
<sequence length="186" mass="19331">MSGIVPWQTDPIRPDRPQSLHITVDGARVEGLQGQSIAGVLLTQDRTTWRTTVAGRPRGVFCGIGVCFDCIATVNGESDVRLCMRRAHDGDVVTTQDDTIQHDAHPQEGRSGPAHGPGFGSRLAVDSGPDRGPGPDPARNLSRDPGAGPEPGAAPDAAGAPERRGDGSESDAAQGCATRAPEAEAR</sequence>
<name>A0A426UT90_9ACTN</name>
<comment type="caution">
    <text evidence="3">The sequence shown here is derived from an EMBL/GenBank/DDBJ whole genome shotgun (WGS) entry which is preliminary data.</text>
</comment>
<proteinExistence type="predicted"/>
<reference evidence="3 4" key="1">
    <citation type="submission" date="2018-12" db="EMBL/GenBank/DDBJ databases">
        <title>Glycomyces sp. YIM 121974 draft genome.</title>
        <authorList>
            <person name="Li Q."/>
        </authorList>
    </citation>
    <scope>NUCLEOTIDE SEQUENCE [LARGE SCALE GENOMIC DNA]</scope>
    <source>
        <strain evidence="3 4">YIM 121974</strain>
    </source>
</reference>
<dbReference type="SUPFAM" id="SSF54292">
    <property type="entry name" value="2Fe-2S ferredoxin-like"/>
    <property type="match status" value="1"/>
</dbReference>
<accession>A0A426UT90</accession>
<dbReference type="InterPro" id="IPR042204">
    <property type="entry name" value="2Fe-2S-bd_N"/>
</dbReference>
<dbReference type="OrthoDB" id="573392at2"/>
<dbReference type="GO" id="GO:0051536">
    <property type="term" value="F:iron-sulfur cluster binding"/>
    <property type="evidence" value="ECO:0007669"/>
    <property type="project" value="InterPro"/>
</dbReference>
<evidence type="ECO:0000313" key="4">
    <source>
        <dbReference type="Proteomes" id="UP000277256"/>
    </source>
</evidence>